<reference evidence="1" key="2">
    <citation type="journal article" date="2023" name="Science">
        <title>Genomic signatures of disease resistance in endangered staghorn corals.</title>
        <authorList>
            <person name="Vollmer S.V."/>
            <person name="Selwyn J.D."/>
            <person name="Despard B.A."/>
            <person name="Roesel C.L."/>
        </authorList>
    </citation>
    <scope>NUCLEOTIDE SEQUENCE</scope>
    <source>
        <strain evidence="1">K2</strain>
    </source>
</reference>
<dbReference type="Proteomes" id="UP001249851">
    <property type="component" value="Unassembled WGS sequence"/>
</dbReference>
<organism evidence="1 2">
    <name type="scientific">Acropora cervicornis</name>
    <name type="common">Staghorn coral</name>
    <dbReference type="NCBI Taxonomy" id="6130"/>
    <lineage>
        <taxon>Eukaryota</taxon>
        <taxon>Metazoa</taxon>
        <taxon>Cnidaria</taxon>
        <taxon>Anthozoa</taxon>
        <taxon>Hexacorallia</taxon>
        <taxon>Scleractinia</taxon>
        <taxon>Astrocoeniina</taxon>
        <taxon>Acroporidae</taxon>
        <taxon>Acropora</taxon>
    </lineage>
</organism>
<evidence type="ECO:0000313" key="2">
    <source>
        <dbReference type="Proteomes" id="UP001249851"/>
    </source>
</evidence>
<protein>
    <submittedName>
        <fullName evidence="1">Uncharacterized protein</fullName>
    </submittedName>
</protein>
<accession>A0AAD9QEP9</accession>
<gene>
    <name evidence="1" type="ORF">P5673_017527</name>
</gene>
<dbReference type="EMBL" id="JARQWQ010000038">
    <property type="protein sequence ID" value="KAK2559949.1"/>
    <property type="molecule type" value="Genomic_DNA"/>
</dbReference>
<proteinExistence type="predicted"/>
<comment type="caution">
    <text evidence="1">The sequence shown here is derived from an EMBL/GenBank/DDBJ whole genome shotgun (WGS) entry which is preliminary data.</text>
</comment>
<evidence type="ECO:0000313" key="1">
    <source>
        <dbReference type="EMBL" id="KAK2559949.1"/>
    </source>
</evidence>
<sequence>MKGSVPNSLVRNQTLSKLSPRAKIARHHVSQENSLADRKKYDCHLLEFTLLMATARLDHHVVVFFEDHVAAIVEIEHGDGGQFCRGAASLRNHARIHEMYECLDNGVICCVHLRGEREGTLPITEERRITENVEIIRHSV</sequence>
<name>A0AAD9QEP9_ACRCE</name>
<reference evidence="1" key="1">
    <citation type="journal article" date="2023" name="G3 (Bethesda)">
        <title>Whole genome assembly and annotation of the endangered Caribbean coral Acropora cervicornis.</title>
        <authorList>
            <person name="Selwyn J.D."/>
            <person name="Vollmer S.V."/>
        </authorList>
    </citation>
    <scope>NUCLEOTIDE SEQUENCE</scope>
    <source>
        <strain evidence="1">K2</strain>
    </source>
</reference>
<dbReference type="AlphaFoldDB" id="A0AAD9QEP9"/>
<keyword evidence="2" id="KW-1185">Reference proteome</keyword>